<name>A0A7R8WCF3_9CRUS</name>
<organism evidence="1">
    <name type="scientific">Cyprideis torosa</name>
    <dbReference type="NCBI Taxonomy" id="163714"/>
    <lineage>
        <taxon>Eukaryota</taxon>
        <taxon>Metazoa</taxon>
        <taxon>Ecdysozoa</taxon>
        <taxon>Arthropoda</taxon>
        <taxon>Crustacea</taxon>
        <taxon>Oligostraca</taxon>
        <taxon>Ostracoda</taxon>
        <taxon>Podocopa</taxon>
        <taxon>Podocopida</taxon>
        <taxon>Cytherocopina</taxon>
        <taxon>Cytheroidea</taxon>
        <taxon>Cytherideidae</taxon>
        <taxon>Cyprideis</taxon>
    </lineage>
</organism>
<feature type="non-terminal residue" evidence="1">
    <location>
        <position position="1"/>
    </location>
</feature>
<accession>A0A7R8WCF3</accession>
<sequence>TAGTTSSSVELLWSVKRVSNSLSAREKGVVNSKLESGSTDDSFRVIEDEFESVTVVEDKVLTDSAFTTILDESSERDSPNTALGISTAHIMMELSFSWNWPGRNHLRDCSLRGDLYRIMDFSSESDIALGSVVLYGCEV</sequence>
<protein>
    <submittedName>
        <fullName evidence="1">Uncharacterized protein</fullName>
    </submittedName>
</protein>
<feature type="non-terminal residue" evidence="1">
    <location>
        <position position="139"/>
    </location>
</feature>
<evidence type="ECO:0000313" key="1">
    <source>
        <dbReference type="EMBL" id="CAD7229072.1"/>
    </source>
</evidence>
<proteinExistence type="predicted"/>
<dbReference type="EMBL" id="OB661853">
    <property type="protein sequence ID" value="CAD7229072.1"/>
    <property type="molecule type" value="Genomic_DNA"/>
</dbReference>
<dbReference type="AlphaFoldDB" id="A0A7R8WCF3"/>
<reference evidence="1" key="1">
    <citation type="submission" date="2020-11" db="EMBL/GenBank/DDBJ databases">
        <authorList>
            <person name="Tran Van P."/>
        </authorList>
    </citation>
    <scope>NUCLEOTIDE SEQUENCE</scope>
</reference>
<gene>
    <name evidence="1" type="ORF">CTOB1V02_LOCUS6945</name>
</gene>